<dbReference type="RefSeq" id="WP_062421703.1">
    <property type="nucleotide sequence ID" value="NZ_BBYA01000009.1"/>
</dbReference>
<dbReference type="Proteomes" id="UP000050430">
    <property type="component" value="Unassembled WGS sequence"/>
</dbReference>
<dbReference type="STRING" id="229920.ADM99_03485"/>
<keyword evidence="2 5" id="KW-0378">Hydrolase</keyword>
<evidence type="ECO:0000313" key="5">
    <source>
        <dbReference type="EMBL" id="KPL73294.1"/>
    </source>
</evidence>
<dbReference type="InterPro" id="IPR000073">
    <property type="entry name" value="AB_hydrolase_1"/>
</dbReference>
<dbReference type="GO" id="GO:0004177">
    <property type="term" value="F:aminopeptidase activity"/>
    <property type="evidence" value="ECO:0007669"/>
    <property type="project" value="UniProtKB-EC"/>
</dbReference>
<accession>A0A0P6WX12</accession>
<dbReference type="GO" id="GO:0016020">
    <property type="term" value="C:membrane"/>
    <property type="evidence" value="ECO:0007669"/>
    <property type="project" value="TreeGrafter"/>
</dbReference>
<feature type="domain" description="AB hydrolase-1" evidence="4">
    <location>
        <begin position="133"/>
        <end position="399"/>
    </location>
</feature>
<dbReference type="PANTHER" id="PTHR43798">
    <property type="entry name" value="MONOACYLGLYCEROL LIPASE"/>
    <property type="match status" value="1"/>
</dbReference>
<feature type="transmembrane region" description="Helical" evidence="3">
    <location>
        <begin position="42"/>
        <end position="62"/>
    </location>
</feature>
<dbReference type="OrthoDB" id="53505at2"/>
<dbReference type="Pfam" id="PF00561">
    <property type="entry name" value="Abhydrolase_1"/>
    <property type="match status" value="1"/>
</dbReference>
<keyword evidence="3" id="KW-0472">Membrane</keyword>
<dbReference type="PANTHER" id="PTHR43798:SF31">
    <property type="entry name" value="AB HYDROLASE SUPERFAMILY PROTEIN YCLE"/>
    <property type="match status" value="1"/>
</dbReference>
<keyword evidence="3" id="KW-0812">Transmembrane</keyword>
<gene>
    <name evidence="5" type="ORF">ADM99_03485</name>
</gene>
<sequence length="421" mass="47177">MQSILRVLAKIGIALLCILAFLFSIIFFFPLTLLPKATAVPMPVWVLLMAAGLFALSLQFWIKPVGKGIGLSLAGALAVTALGVAASQMYATTPPITDAQGNPVPGSIATLEKMTLNGSQQWVSIRGKDATNPVLLFLAGGPGGSQMSTERLNLPGLEDHFVVVNWDQPGAGKSFDSVDRSKITVERYIEDGHELVLQLRERFKQDKIYLVGESWGSVLGVLLVQRYPELFQAMVGTGQMVAFIENDRICYEFALNWARERGDTAKVEKLLKQGPPPYYDKNLIWEEAAFLLDTYDYMNQNPQINDNGSNTWRDLAAPEYGLYDKVSWFRGGIETLGIVYPQLWHVDFRKQATKLDVPVYFLIGRHDINAPVKLAQEYYDLLDAPHKEIVWFEHSGHNPWVNEAPEFERVMVEKVLAETRD</sequence>
<feature type="transmembrane region" description="Helical" evidence="3">
    <location>
        <begin position="7"/>
        <end position="30"/>
    </location>
</feature>
<evidence type="ECO:0000259" key="4">
    <source>
        <dbReference type="Pfam" id="PF00561"/>
    </source>
</evidence>
<evidence type="ECO:0000256" key="2">
    <source>
        <dbReference type="ARBA" id="ARBA00022801"/>
    </source>
</evidence>
<dbReference type="Gene3D" id="3.40.50.1820">
    <property type="entry name" value="alpha/beta hydrolase"/>
    <property type="match status" value="1"/>
</dbReference>
<dbReference type="InterPro" id="IPR050266">
    <property type="entry name" value="AB_hydrolase_sf"/>
</dbReference>
<keyword evidence="6" id="KW-1185">Reference proteome</keyword>
<comment type="similarity">
    <text evidence="1">Belongs to the peptidase S33 family.</text>
</comment>
<feature type="transmembrane region" description="Helical" evidence="3">
    <location>
        <begin position="69"/>
        <end position="90"/>
    </location>
</feature>
<reference evidence="5 6" key="1">
    <citation type="submission" date="2015-07" db="EMBL/GenBank/DDBJ databases">
        <title>Genome sequence of Leptolinea tardivitalis DSM 16556.</title>
        <authorList>
            <person name="Hemp J."/>
            <person name="Ward L.M."/>
            <person name="Pace L.A."/>
            <person name="Fischer W.W."/>
        </authorList>
    </citation>
    <scope>NUCLEOTIDE SEQUENCE [LARGE SCALE GENOMIC DNA]</scope>
    <source>
        <strain evidence="5 6">YMTK-2</strain>
    </source>
</reference>
<organism evidence="5 6">
    <name type="scientific">Leptolinea tardivitalis</name>
    <dbReference type="NCBI Taxonomy" id="229920"/>
    <lineage>
        <taxon>Bacteria</taxon>
        <taxon>Bacillati</taxon>
        <taxon>Chloroflexota</taxon>
        <taxon>Anaerolineae</taxon>
        <taxon>Anaerolineales</taxon>
        <taxon>Anaerolineaceae</taxon>
        <taxon>Leptolinea</taxon>
    </lineage>
</organism>
<proteinExistence type="inferred from homology"/>
<keyword evidence="3" id="KW-1133">Transmembrane helix</keyword>
<dbReference type="GO" id="GO:0006508">
    <property type="term" value="P:proteolysis"/>
    <property type="evidence" value="ECO:0007669"/>
    <property type="project" value="InterPro"/>
</dbReference>
<evidence type="ECO:0000256" key="3">
    <source>
        <dbReference type="SAM" id="Phobius"/>
    </source>
</evidence>
<name>A0A0P6WX12_9CHLR</name>
<protein>
    <submittedName>
        <fullName evidence="5">Alpha/beta hydrolase</fullName>
    </submittedName>
</protein>
<dbReference type="SUPFAM" id="SSF53474">
    <property type="entry name" value="alpha/beta-Hydrolases"/>
    <property type="match status" value="1"/>
</dbReference>
<dbReference type="EMBL" id="LGCK01000006">
    <property type="protein sequence ID" value="KPL73294.1"/>
    <property type="molecule type" value="Genomic_DNA"/>
</dbReference>
<comment type="caution">
    <text evidence="5">The sequence shown here is derived from an EMBL/GenBank/DDBJ whole genome shotgun (WGS) entry which is preliminary data.</text>
</comment>
<dbReference type="PATRIC" id="fig|229920.5.peg.2328"/>
<dbReference type="InterPro" id="IPR002410">
    <property type="entry name" value="Peptidase_S33"/>
</dbReference>
<evidence type="ECO:0000256" key="1">
    <source>
        <dbReference type="ARBA" id="ARBA00010088"/>
    </source>
</evidence>
<dbReference type="InterPro" id="IPR029058">
    <property type="entry name" value="AB_hydrolase_fold"/>
</dbReference>
<dbReference type="PRINTS" id="PR00793">
    <property type="entry name" value="PROAMNOPTASE"/>
</dbReference>
<dbReference type="AlphaFoldDB" id="A0A0P6WX12"/>
<evidence type="ECO:0000313" key="6">
    <source>
        <dbReference type="Proteomes" id="UP000050430"/>
    </source>
</evidence>